<dbReference type="InterPro" id="IPR000182">
    <property type="entry name" value="GNAT_dom"/>
</dbReference>
<dbReference type="PANTHER" id="PTHR43259">
    <property type="entry name" value="SPT10P"/>
    <property type="match status" value="1"/>
</dbReference>
<evidence type="ECO:0000313" key="4">
    <source>
        <dbReference type="Proteomes" id="UP000288943"/>
    </source>
</evidence>
<dbReference type="GO" id="GO:0016747">
    <property type="term" value="F:acyltransferase activity, transferring groups other than amino-acyl groups"/>
    <property type="evidence" value="ECO:0007669"/>
    <property type="project" value="InterPro"/>
</dbReference>
<dbReference type="InterPro" id="IPR016181">
    <property type="entry name" value="Acyl_CoA_acyltransferase"/>
</dbReference>
<evidence type="ECO:0000259" key="1">
    <source>
        <dbReference type="PROSITE" id="PS51186"/>
    </source>
</evidence>
<dbReference type="GeneID" id="95375685"/>
<keyword evidence="3" id="KW-0808">Transferase</keyword>
<dbReference type="Proteomes" id="UP000288943">
    <property type="component" value="Chromosome"/>
</dbReference>
<dbReference type="SUPFAM" id="SSF55729">
    <property type="entry name" value="Acyl-CoA N-acyltransferases (Nat)"/>
    <property type="match status" value="1"/>
</dbReference>
<proteinExistence type="predicted"/>
<accession>A0A410WVP0</accession>
<reference evidence="3 4" key="1">
    <citation type="submission" date="2018-01" db="EMBL/GenBank/DDBJ databases">
        <title>The whole genome sequencing and assembly of Paenibacillus chitinolyticus KCCM 41400 strain.</title>
        <authorList>
            <person name="Kim J.-Y."/>
            <person name="Park M.-K."/>
            <person name="Lee Y.-J."/>
            <person name="Yi H."/>
            <person name="Bahn Y.-S."/>
            <person name="Kim J.F."/>
            <person name="Lee D.-W."/>
        </authorList>
    </citation>
    <scope>NUCLEOTIDE SEQUENCE [LARGE SCALE GENOMIC DNA]</scope>
    <source>
        <strain evidence="3 4">KCCM 41400</strain>
    </source>
</reference>
<dbReference type="Gene3D" id="3.40.630.30">
    <property type="match status" value="1"/>
</dbReference>
<dbReference type="AlphaFoldDB" id="A0A410WVP0"/>
<dbReference type="RefSeq" id="WP_042228197.1">
    <property type="nucleotide sequence ID" value="NZ_CP026520.1"/>
</dbReference>
<keyword evidence="5" id="KW-1185">Reference proteome</keyword>
<gene>
    <name evidence="2" type="ORF">M5X16_00410</name>
    <name evidence="3" type="ORF">PC41400_12770</name>
</gene>
<protein>
    <submittedName>
        <fullName evidence="2 3">N-acetyltransferase</fullName>
    </submittedName>
</protein>
<dbReference type="EMBL" id="CP026520">
    <property type="protein sequence ID" value="QAV18499.1"/>
    <property type="molecule type" value="Genomic_DNA"/>
</dbReference>
<dbReference type="PROSITE" id="PS51186">
    <property type="entry name" value="GNAT"/>
    <property type="match status" value="1"/>
</dbReference>
<sequence>MQIVSAADTDFDYLRDRDPHMKESLILPKIRSKEIYMLRNEENVNIGWMRYGYFWDNTPFMNMLWIDEPYRGGGFGKEVVLFWEKEMTQRGFKLVMTSTLANEEAQHFYRKLGYRDAGCLLLENEPLEIIMTKRLLPTLSSSK</sequence>
<organism evidence="3 4">
    <name type="scientific">Paenibacillus chitinolyticus</name>
    <dbReference type="NCBI Taxonomy" id="79263"/>
    <lineage>
        <taxon>Bacteria</taxon>
        <taxon>Bacillati</taxon>
        <taxon>Bacillota</taxon>
        <taxon>Bacilli</taxon>
        <taxon>Bacillales</taxon>
        <taxon>Paenibacillaceae</taxon>
        <taxon>Paenibacillus</taxon>
    </lineage>
</organism>
<dbReference type="KEGG" id="pchi:PC41400_12770"/>
<dbReference type="OrthoDB" id="2611698at2"/>
<dbReference type="Proteomes" id="UP001527202">
    <property type="component" value="Unassembled WGS sequence"/>
</dbReference>
<dbReference type="CDD" id="cd04301">
    <property type="entry name" value="NAT_SF"/>
    <property type="match status" value="1"/>
</dbReference>
<evidence type="ECO:0000313" key="3">
    <source>
        <dbReference type="EMBL" id="QAV18499.1"/>
    </source>
</evidence>
<evidence type="ECO:0000313" key="2">
    <source>
        <dbReference type="EMBL" id="MCY9594241.1"/>
    </source>
</evidence>
<dbReference type="EMBL" id="JAMDMJ010000001">
    <property type="protein sequence ID" value="MCY9594241.1"/>
    <property type="molecule type" value="Genomic_DNA"/>
</dbReference>
<dbReference type="Pfam" id="PF00583">
    <property type="entry name" value="Acetyltransf_1"/>
    <property type="match status" value="1"/>
</dbReference>
<dbReference type="PANTHER" id="PTHR43259:SF1">
    <property type="entry name" value="N-ACETYLTRANSFERASE DOMAIN-CONTAINING PROTEIN"/>
    <property type="match status" value="1"/>
</dbReference>
<dbReference type="InterPro" id="IPR052829">
    <property type="entry name" value="N-acetyltransferase_domain"/>
</dbReference>
<reference evidence="2 5" key="2">
    <citation type="submission" date="2022-05" db="EMBL/GenBank/DDBJ databases">
        <title>Genome Sequencing of Bee-Associated Microbes.</title>
        <authorList>
            <person name="Dunlap C."/>
        </authorList>
    </citation>
    <scope>NUCLEOTIDE SEQUENCE [LARGE SCALE GENOMIC DNA]</scope>
    <source>
        <strain evidence="2 5">NRRL B-23120</strain>
    </source>
</reference>
<name>A0A410WVP0_9BACL</name>
<feature type="domain" description="N-acetyltransferase" evidence="1">
    <location>
        <begin position="1"/>
        <end position="136"/>
    </location>
</feature>
<evidence type="ECO:0000313" key="5">
    <source>
        <dbReference type="Proteomes" id="UP001527202"/>
    </source>
</evidence>